<feature type="chain" id="PRO_5011772541" evidence="6">
    <location>
        <begin position="20"/>
        <end position="680"/>
    </location>
</feature>
<organism evidence="8 9">
    <name type="scientific">Hymenobacter actinosclerus</name>
    <dbReference type="NCBI Taxonomy" id="82805"/>
    <lineage>
        <taxon>Bacteria</taxon>
        <taxon>Pseudomonadati</taxon>
        <taxon>Bacteroidota</taxon>
        <taxon>Cytophagia</taxon>
        <taxon>Cytophagales</taxon>
        <taxon>Hymenobacteraceae</taxon>
        <taxon>Hymenobacter</taxon>
    </lineage>
</organism>
<dbReference type="InterPro" id="IPR006665">
    <property type="entry name" value="OmpA-like"/>
</dbReference>
<evidence type="ECO:0000256" key="1">
    <source>
        <dbReference type="ARBA" id="ARBA00004442"/>
    </source>
</evidence>
<dbReference type="SUPFAM" id="SSF103088">
    <property type="entry name" value="OmpA-like"/>
    <property type="match status" value="1"/>
</dbReference>
<keyword evidence="6" id="KW-0732">Signal</keyword>
<dbReference type="OrthoDB" id="1488841at2"/>
<dbReference type="STRING" id="82805.SAMN04487998_2742"/>
<gene>
    <name evidence="8" type="ORF">SAMN04487998_2742</name>
</gene>
<evidence type="ECO:0000256" key="6">
    <source>
        <dbReference type="SAM" id="SignalP"/>
    </source>
</evidence>
<dbReference type="GO" id="GO:0009279">
    <property type="term" value="C:cell outer membrane"/>
    <property type="evidence" value="ECO:0007669"/>
    <property type="project" value="UniProtKB-SubCell"/>
</dbReference>
<evidence type="ECO:0000259" key="7">
    <source>
        <dbReference type="PROSITE" id="PS51123"/>
    </source>
</evidence>
<accession>A0A1I0H479</accession>
<dbReference type="InterPro" id="IPR011659">
    <property type="entry name" value="WD40"/>
</dbReference>
<keyword evidence="3" id="KW-0998">Cell outer membrane</keyword>
<dbReference type="Pfam" id="PF00691">
    <property type="entry name" value="OmpA"/>
    <property type="match status" value="1"/>
</dbReference>
<feature type="repeat" description="TPR" evidence="4">
    <location>
        <begin position="75"/>
        <end position="108"/>
    </location>
</feature>
<dbReference type="SUPFAM" id="SSF82171">
    <property type="entry name" value="DPP6 N-terminal domain-like"/>
    <property type="match status" value="1"/>
</dbReference>
<dbReference type="InterPro" id="IPR050330">
    <property type="entry name" value="Bact_OuterMem_StrucFunc"/>
</dbReference>
<reference evidence="9" key="1">
    <citation type="submission" date="2016-10" db="EMBL/GenBank/DDBJ databases">
        <authorList>
            <person name="Varghese N."/>
            <person name="Submissions S."/>
        </authorList>
    </citation>
    <scope>NUCLEOTIDE SEQUENCE [LARGE SCALE GENOMIC DNA]</scope>
    <source>
        <strain evidence="9">DSM 15310</strain>
    </source>
</reference>
<evidence type="ECO:0000256" key="3">
    <source>
        <dbReference type="ARBA" id="ARBA00023237"/>
    </source>
</evidence>
<evidence type="ECO:0000313" key="8">
    <source>
        <dbReference type="EMBL" id="SET78505.1"/>
    </source>
</evidence>
<dbReference type="Pfam" id="PF07676">
    <property type="entry name" value="PD40"/>
    <property type="match status" value="5"/>
</dbReference>
<dbReference type="PROSITE" id="PS01068">
    <property type="entry name" value="OMPA_1"/>
    <property type="match status" value="1"/>
</dbReference>
<dbReference type="Gene3D" id="1.25.40.10">
    <property type="entry name" value="Tetratricopeptide repeat domain"/>
    <property type="match status" value="1"/>
</dbReference>
<dbReference type="InterPro" id="IPR036737">
    <property type="entry name" value="OmpA-like_sf"/>
</dbReference>
<dbReference type="PROSITE" id="PS50005">
    <property type="entry name" value="TPR"/>
    <property type="match status" value="1"/>
</dbReference>
<dbReference type="InterPro" id="IPR006664">
    <property type="entry name" value="OMP_bac"/>
</dbReference>
<feature type="domain" description="OmpA-like" evidence="7">
    <location>
        <begin position="564"/>
        <end position="680"/>
    </location>
</feature>
<dbReference type="AlphaFoldDB" id="A0A1I0H479"/>
<evidence type="ECO:0000256" key="5">
    <source>
        <dbReference type="PROSITE-ProRule" id="PRU00473"/>
    </source>
</evidence>
<feature type="signal peptide" evidence="6">
    <location>
        <begin position="1"/>
        <end position="19"/>
    </location>
</feature>
<comment type="subcellular location">
    <subcellularLocation>
        <location evidence="1">Cell outer membrane</location>
    </subcellularLocation>
</comment>
<evidence type="ECO:0000256" key="2">
    <source>
        <dbReference type="ARBA" id="ARBA00023136"/>
    </source>
</evidence>
<dbReference type="CDD" id="cd07185">
    <property type="entry name" value="OmpA_C-like"/>
    <property type="match status" value="1"/>
</dbReference>
<keyword evidence="9" id="KW-1185">Reference proteome</keyword>
<evidence type="ECO:0000256" key="4">
    <source>
        <dbReference type="PROSITE-ProRule" id="PRU00339"/>
    </source>
</evidence>
<dbReference type="InterPro" id="IPR011990">
    <property type="entry name" value="TPR-like_helical_dom_sf"/>
</dbReference>
<dbReference type="PANTHER" id="PTHR30329:SF21">
    <property type="entry name" value="LIPOPROTEIN YIAD-RELATED"/>
    <property type="match status" value="1"/>
</dbReference>
<protein>
    <submittedName>
        <fullName evidence="8">WD40-like Beta Propeller Repeat</fullName>
    </submittedName>
</protein>
<dbReference type="InterPro" id="IPR011042">
    <property type="entry name" value="6-blade_b-propeller_TolB-like"/>
</dbReference>
<dbReference type="SUPFAM" id="SSF48452">
    <property type="entry name" value="TPR-like"/>
    <property type="match status" value="1"/>
</dbReference>
<proteinExistence type="predicted"/>
<evidence type="ECO:0000313" key="9">
    <source>
        <dbReference type="Proteomes" id="UP000198697"/>
    </source>
</evidence>
<dbReference type="PANTHER" id="PTHR30329">
    <property type="entry name" value="STATOR ELEMENT OF FLAGELLAR MOTOR COMPLEX"/>
    <property type="match status" value="1"/>
</dbReference>
<sequence>MHKYLIACLLLTASGAASAQSVEFSKDRFGNDKDGLKAAQKDLKAGDAFYESDPPRYEQALVFYLKAQQFNPGNDQLNLKIGDCYLHSGFKPRALEYLQRAYQLNPDVSPRIHYLLGRGLHLNAKWDAAIAEYKRAIPASGTKNTAGLVLDIQKKIKECENGRRLAAKPTRVFIDNAGPGVNSPYPDYGPVITADESVILFTSRREGSTGGKTDPELGGYFEDIYQSTREGKDGWSAARNLGENINTDGHDATVGLSPDGQRLLVYLENNGGDLHQAELRGTEWRKPQQLGSRINSRYHESSASYTPDGRHLFFVSDKEGGLGARDIYRIEIEGRGPAQNLGPVINTQYGEEGVFLHPDGKTMYFSSEGHDAMGGYDIFKSVFENGKWSKPENLGWPINTPDDDVFFVISASGRRGYYSSFREDGLGSKDIYQITFLGAEKPPVLSQEDQLLASRVQPVKETLLAPPVAIVAAQVTILKGVVSEEASRQPLEATIDVIDNSLNQVIASFQSNAKSGRYLVSLPSGVNYGIVVRKEGYLFHSENFDLPAGAAYSEVVKDIALKKLDVGVKVVLNNIFFDFDKATLRKESTGELERLQKLLTETPALRLEISGHTDNVGNDAYNKDLSQRRAKAVVDYLVGKGIDKGRLTFAGYGDTQPVAPNTTKANRQLNRRTEFKVTGK</sequence>
<dbReference type="InterPro" id="IPR006690">
    <property type="entry name" value="OMPA-like_CS"/>
</dbReference>
<keyword evidence="2 5" id="KW-0472">Membrane</keyword>
<dbReference type="Proteomes" id="UP000198697">
    <property type="component" value="Unassembled WGS sequence"/>
</dbReference>
<dbReference type="EMBL" id="FOHS01000003">
    <property type="protein sequence ID" value="SET78505.1"/>
    <property type="molecule type" value="Genomic_DNA"/>
</dbReference>
<dbReference type="InterPro" id="IPR019734">
    <property type="entry name" value="TPR_rpt"/>
</dbReference>
<dbReference type="Gene3D" id="2.120.10.30">
    <property type="entry name" value="TolB, C-terminal domain"/>
    <property type="match status" value="1"/>
</dbReference>
<dbReference type="PROSITE" id="PS51123">
    <property type="entry name" value="OMPA_2"/>
    <property type="match status" value="1"/>
</dbReference>
<name>A0A1I0H479_9BACT</name>
<dbReference type="RefSeq" id="WP_092772420.1">
    <property type="nucleotide sequence ID" value="NZ_FOHS01000003.1"/>
</dbReference>
<dbReference type="PRINTS" id="PR01021">
    <property type="entry name" value="OMPADOMAIN"/>
</dbReference>
<keyword evidence="4" id="KW-0802">TPR repeat</keyword>
<dbReference type="Gene3D" id="3.30.1330.60">
    <property type="entry name" value="OmpA-like domain"/>
    <property type="match status" value="1"/>
</dbReference>